<reference evidence="1 2" key="1">
    <citation type="submission" date="2019-05" db="EMBL/GenBank/DDBJ databases">
        <title>Whole genome sequence analysis of Cupriavidus campinensis S14E4C strain.</title>
        <authorList>
            <person name="Abbaszade G."/>
            <person name="Szabo A."/>
            <person name="Toumi M."/>
            <person name="Toth E."/>
        </authorList>
    </citation>
    <scope>NUCLEOTIDE SEQUENCE [LARGE SCALE GENOMIC DNA]</scope>
    <source>
        <strain evidence="1 2">S14E4C</strain>
    </source>
</reference>
<dbReference type="RefSeq" id="WP_144199514.1">
    <property type="nucleotide sequence ID" value="NZ_VCIZ01000010.1"/>
</dbReference>
<evidence type="ECO:0000313" key="2">
    <source>
        <dbReference type="Proteomes" id="UP000318943"/>
    </source>
</evidence>
<name>A0ABY3EKG5_9BURK</name>
<accession>A0ABY3EKG5</accession>
<evidence type="ECO:0008006" key="3">
    <source>
        <dbReference type="Google" id="ProtNLM"/>
    </source>
</evidence>
<comment type="caution">
    <text evidence="1">The sequence shown here is derived from an EMBL/GenBank/DDBJ whole genome shotgun (WGS) entry which is preliminary data.</text>
</comment>
<evidence type="ECO:0000313" key="1">
    <source>
        <dbReference type="EMBL" id="TSP11431.1"/>
    </source>
</evidence>
<keyword evidence="2" id="KW-1185">Reference proteome</keyword>
<protein>
    <recommendedName>
        <fullName evidence="3">Ubiquitin-activating enzyme E1 FCCH domain-containing protein</fullName>
    </recommendedName>
</protein>
<sequence>MPVPNTIADLNQAAASNYPLGTDTVGPNLDDYLRAGFAFTRQLFDGSAFLLGSVSGTDTITATCPVPFTAYVAGQTFRFVAAGANTTNAVTLNVNGLGAKSITKFGTTALIPGDIAAGSVVQVTYDGTQFQIDNVAASGAHGQCRLAFVSTTQIRLSRFNGSGLIINGTTQQIPSGGVTYTISGLAASTLYYVYAYMNAGVMTLELSTTGRTTAANGVEVKVGDSTRTFVGLVRTTAATLFNDFQTQRFVRSWFNDPGIDGLAWFSAGRATTSTVFVEINTEIRIEFLTFADDLIWFGGSGISTSNVNSQLNSTVGAIDAGAEIGTYSMGYYVGTSGGVPFSFCKAKKILGEGYHYATLLGKVSAGTGTWSGGAASPSTPDICAITIGARR</sequence>
<dbReference type="Proteomes" id="UP000318943">
    <property type="component" value="Unassembled WGS sequence"/>
</dbReference>
<proteinExistence type="predicted"/>
<gene>
    <name evidence="1" type="ORF">FGG12_17490</name>
</gene>
<organism evidence="1 2">
    <name type="scientific">Cupriavidus campinensis</name>
    <dbReference type="NCBI Taxonomy" id="151783"/>
    <lineage>
        <taxon>Bacteria</taxon>
        <taxon>Pseudomonadati</taxon>
        <taxon>Pseudomonadota</taxon>
        <taxon>Betaproteobacteria</taxon>
        <taxon>Burkholderiales</taxon>
        <taxon>Burkholderiaceae</taxon>
        <taxon>Cupriavidus</taxon>
    </lineage>
</organism>
<dbReference type="EMBL" id="VCIZ01000010">
    <property type="protein sequence ID" value="TSP11431.1"/>
    <property type="molecule type" value="Genomic_DNA"/>
</dbReference>